<comment type="caution">
    <text evidence="1">The sequence shown here is derived from an EMBL/GenBank/DDBJ whole genome shotgun (WGS) entry which is preliminary data.</text>
</comment>
<reference evidence="1" key="1">
    <citation type="journal article" date="2015" name="Genome Biol. Evol.">
        <title>Organellar Genomes of White Spruce (Picea glauca): Assembly and Annotation.</title>
        <authorList>
            <person name="Jackman S.D."/>
            <person name="Warren R.L."/>
            <person name="Gibb E.A."/>
            <person name="Vandervalk B.P."/>
            <person name="Mohamadi H."/>
            <person name="Chu J."/>
            <person name="Raymond A."/>
            <person name="Pleasance S."/>
            <person name="Coope R."/>
            <person name="Wildung M.R."/>
            <person name="Ritland C.E."/>
            <person name="Bousquet J."/>
            <person name="Jones S.J."/>
            <person name="Bohlmann J."/>
            <person name="Birol I."/>
        </authorList>
    </citation>
    <scope>NUCLEOTIDE SEQUENCE [LARGE SCALE GENOMIC DNA]</scope>
    <source>
        <tissue evidence="1">Flushing bud</tissue>
    </source>
</reference>
<keyword evidence="1" id="KW-0496">Mitochondrion</keyword>
<geneLocation type="mitochondrion" evidence="1"/>
<sequence length="70" mass="7868">MGRASKTTNHLPHESLVGTALRTLTRNPFIQQPTCITEVPRPINFSFFPPLYTYILTRFSAFTCVLGLAL</sequence>
<organism evidence="1">
    <name type="scientific">Picea glauca</name>
    <name type="common">White spruce</name>
    <name type="synonym">Pinus glauca</name>
    <dbReference type="NCBI Taxonomy" id="3330"/>
    <lineage>
        <taxon>Eukaryota</taxon>
        <taxon>Viridiplantae</taxon>
        <taxon>Streptophyta</taxon>
        <taxon>Embryophyta</taxon>
        <taxon>Tracheophyta</taxon>
        <taxon>Spermatophyta</taxon>
        <taxon>Pinopsida</taxon>
        <taxon>Pinidae</taxon>
        <taxon>Conifers I</taxon>
        <taxon>Pinales</taxon>
        <taxon>Pinaceae</taxon>
        <taxon>Picea</taxon>
    </lineage>
</organism>
<dbReference type="EMBL" id="LKAM01000006">
    <property type="protein sequence ID" value="KUM48185.1"/>
    <property type="molecule type" value="Genomic_DNA"/>
</dbReference>
<gene>
    <name evidence="1" type="ORF">ABT39_MTgene5182</name>
</gene>
<accession>A0A117NHC6</accession>
<dbReference type="AlphaFoldDB" id="A0A117NHC6"/>
<evidence type="ECO:0000313" key="1">
    <source>
        <dbReference type="EMBL" id="KUM48185.1"/>
    </source>
</evidence>
<name>A0A117NHC6_PICGL</name>
<proteinExistence type="predicted"/>
<protein>
    <submittedName>
        <fullName evidence="1">Uncharacterized protein</fullName>
    </submittedName>
</protein>